<dbReference type="GO" id="GO:0030151">
    <property type="term" value="F:molybdenum ion binding"/>
    <property type="evidence" value="ECO:0007669"/>
    <property type="project" value="InterPro"/>
</dbReference>
<dbReference type="RefSeq" id="WP_143005564.1">
    <property type="nucleotide sequence ID" value="NZ_FNJI01000041.1"/>
</dbReference>
<dbReference type="Gene3D" id="2.40.33.20">
    <property type="entry name" value="PK beta-barrel domain-like"/>
    <property type="match status" value="1"/>
</dbReference>
<dbReference type="OrthoDB" id="9784492at2"/>
<evidence type="ECO:0000313" key="2">
    <source>
        <dbReference type="EMBL" id="SDP73832.1"/>
    </source>
</evidence>
<dbReference type="PROSITE" id="PS51340">
    <property type="entry name" value="MOSC"/>
    <property type="match status" value="1"/>
</dbReference>
<evidence type="ECO:0000259" key="1">
    <source>
        <dbReference type="PROSITE" id="PS51340"/>
    </source>
</evidence>
<dbReference type="Proteomes" id="UP000199073">
    <property type="component" value="Unassembled WGS sequence"/>
</dbReference>
<accession>A0A1H0V5K9</accession>
<protein>
    <submittedName>
        <fullName evidence="2">MOSC domain-containing protein</fullName>
    </submittedName>
</protein>
<dbReference type="AlphaFoldDB" id="A0A1H0V5K9"/>
<organism evidence="2 3">
    <name type="scientific">Desulforhopalus singaporensis</name>
    <dbReference type="NCBI Taxonomy" id="91360"/>
    <lineage>
        <taxon>Bacteria</taxon>
        <taxon>Pseudomonadati</taxon>
        <taxon>Thermodesulfobacteriota</taxon>
        <taxon>Desulfobulbia</taxon>
        <taxon>Desulfobulbales</taxon>
        <taxon>Desulfocapsaceae</taxon>
        <taxon>Desulforhopalus</taxon>
    </lineage>
</organism>
<proteinExistence type="predicted"/>
<dbReference type="SUPFAM" id="SSF50800">
    <property type="entry name" value="PK beta-barrel domain-like"/>
    <property type="match status" value="1"/>
</dbReference>
<gene>
    <name evidence="2" type="ORF">SAMN05660330_03894</name>
</gene>
<feature type="domain" description="MOSC" evidence="1">
    <location>
        <begin position="18"/>
        <end position="142"/>
    </location>
</feature>
<dbReference type="Pfam" id="PF03473">
    <property type="entry name" value="MOSC"/>
    <property type="match status" value="1"/>
</dbReference>
<evidence type="ECO:0000313" key="3">
    <source>
        <dbReference type="Proteomes" id="UP000199073"/>
    </source>
</evidence>
<keyword evidence="3" id="KW-1185">Reference proteome</keyword>
<dbReference type="GO" id="GO:0003824">
    <property type="term" value="F:catalytic activity"/>
    <property type="evidence" value="ECO:0007669"/>
    <property type="project" value="InterPro"/>
</dbReference>
<reference evidence="2 3" key="1">
    <citation type="submission" date="2016-10" db="EMBL/GenBank/DDBJ databases">
        <authorList>
            <person name="de Groot N.N."/>
        </authorList>
    </citation>
    <scope>NUCLEOTIDE SEQUENCE [LARGE SCALE GENOMIC DNA]</scope>
    <source>
        <strain evidence="2 3">DSM 12130</strain>
    </source>
</reference>
<sequence length="252" mass="27337">MQKIKAISISNRKGIRKNNVAEAMLIKDFGLENDAHAGKWHRQVSFLAEESIETMRAKGLDVVAGNFAENITTEGVDLARLPVGSHLKIGKTELIISQLGKICHTRCAIYHQAGDCVMPREGIFAVVIEGGRIKVGDTVTISGKRSKAAAFVGEKDAVSSYGDTVVSLIKTNFGPAFVRVDTISTREGGNLSAILKDLTETQKIEDIIIYDPAGGLGLALAGLERKKGSEHRYLLGDSTIHYCRQMEQIDKA</sequence>
<dbReference type="InterPro" id="IPR052716">
    <property type="entry name" value="MOSC_domain"/>
</dbReference>
<dbReference type="STRING" id="91360.SAMN05660330_03894"/>
<dbReference type="GO" id="GO:0030170">
    <property type="term" value="F:pyridoxal phosphate binding"/>
    <property type="evidence" value="ECO:0007669"/>
    <property type="project" value="InterPro"/>
</dbReference>
<dbReference type="PANTHER" id="PTHR36930">
    <property type="entry name" value="METAL-SULFUR CLUSTER BIOSYNTHESIS PROTEINS YUAD-RELATED"/>
    <property type="match status" value="1"/>
</dbReference>
<name>A0A1H0V5K9_9BACT</name>
<dbReference type="PANTHER" id="PTHR36930:SF1">
    <property type="entry name" value="MOSC DOMAIN-CONTAINING PROTEIN"/>
    <property type="match status" value="1"/>
</dbReference>
<dbReference type="InterPro" id="IPR011037">
    <property type="entry name" value="Pyrv_Knase-like_insert_dom_sf"/>
</dbReference>
<dbReference type="EMBL" id="FNJI01000041">
    <property type="protein sequence ID" value="SDP73832.1"/>
    <property type="molecule type" value="Genomic_DNA"/>
</dbReference>
<dbReference type="InterPro" id="IPR005302">
    <property type="entry name" value="MoCF_Sase_C"/>
</dbReference>